<dbReference type="PANTHER" id="PTHR48081">
    <property type="entry name" value="AB HYDROLASE SUPERFAMILY PROTEIN C4A8.06C"/>
    <property type="match status" value="1"/>
</dbReference>
<evidence type="ECO:0000259" key="2">
    <source>
        <dbReference type="Pfam" id="PF07859"/>
    </source>
</evidence>
<keyword evidence="1 3" id="KW-0378">Hydrolase</keyword>
<dbReference type="InterPro" id="IPR013094">
    <property type="entry name" value="AB_hydrolase_3"/>
</dbReference>
<dbReference type="Proteomes" id="UP000577346">
    <property type="component" value="Unassembled WGS sequence"/>
</dbReference>
<dbReference type="EMBL" id="JACGDA010000014">
    <property type="protein sequence ID" value="MBA6147677.1"/>
    <property type="molecule type" value="Genomic_DNA"/>
</dbReference>
<dbReference type="PANTHER" id="PTHR48081:SF8">
    <property type="entry name" value="ALPHA_BETA HYDROLASE FOLD-3 DOMAIN-CONTAINING PROTEIN-RELATED"/>
    <property type="match status" value="1"/>
</dbReference>
<evidence type="ECO:0000313" key="4">
    <source>
        <dbReference type="Proteomes" id="UP000577346"/>
    </source>
</evidence>
<dbReference type="InterPro" id="IPR029058">
    <property type="entry name" value="AB_hydrolase_fold"/>
</dbReference>
<proteinExistence type="predicted"/>
<evidence type="ECO:0000313" key="3">
    <source>
        <dbReference type="EMBL" id="MBA6147677.1"/>
    </source>
</evidence>
<comment type="caution">
    <text evidence="3">The sequence shown here is derived from an EMBL/GenBank/DDBJ whole genome shotgun (WGS) entry which is preliminary data.</text>
</comment>
<sequence length="363" mass="38428">MQKCHWVAAVSVLGVSIALGGCARDPEKRSVSELAVIGTESLLRTDSDMQKLLNKFASFDAKAIEKTTPQEARQQPTMAAAVKDVLEDQKRSSSPESLVPGVTTREISIPSPSGSMPATVYTPPGNGPHPAVLFFHGGGWVIADRKVYDGGARGLAKQADAVVVSVDYRLAPEHKFPAAHDDALAAYRWLARNAASVGGDPERLALAGESAGGNLAVATAIGARDAGLTAPKHVLSVYPVAQSSTDTASYLKYADAMPLNRPMMLWFIGQVTSSPADVQDPRINLVKADLHGLPPVTIINAEIDPLRDDGAQLEQALRTAGVAVDRKVYDGVTHEFFGTAAVVKKAEDAQAYAGQRLKTDLAK</sequence>
<dbReference type="GO" id="GO:0016787">
    <property type="term" value="F:hydrolase activity"/>
    <property type="evidence" value="ECO:0007669"/>
    <property type="project" value="UniProtKB-KW"/>
</dbReference>
<feature type="domain" description="Alpha/beta hydrolase fold-3" evidence="2">
    <location>
        <begin position="132"/>
        <end position="337"/>
    </location>
</feature>
<dbReference type="SUPFAM" id="SSF53474">
    <property type="entry name" value="alpha/beta-Hydrolases"/>
    <property type="match status" value="1"/>
</dbReference>
<dbReference type="Gene3D" id="3.40.50.1820">
    <property type="entry name" value="alpha/beta hydrolase"/>
    <property type="match status" value="1"/>
</dbReference>
<evidence type="ECO:0000256" key="1">
    <source>
        <dbReference type="ARBA" id="ARBA00022801"/>
    </source>
</evidence>
<dbReference type="PROSITE" id="PS51257">
    <property type="entry name" value="PROKAR_LIPOPROTEIN"/>
    <property type="match status" value="1"/>
</dbReference>
<gene>
    <name evidence="3" type="ORF">H4C15_09150</name>
</gene>
<organism evidence="3 4">
    <name type="scientific">Pseudomonas juntendi</name>
    <dbReference type="NCBI Taxonomy" id="2666183"/>
    <lineage>
        <taxon>Bacteria</taxon>
        <taxon>Pseudomonadati</taxon>
        <taxon>Pseudomonadota</taxon>
        <taxon>Gammaproteobacteria</taxon>
        <taxon>Pseudomonadales</taxon>
        <taxon>Pseudomonadaceae</taxon>
        <taxon>Pseudomonas</taxon>
    </lineage>
</organism>
<name>A0A7W2LVA8_9PSED</name>
<protein>
    <submittedName>
        <fullName evidence="3">Alpha/beta hydrolase</fullName>
    </submittedName>
</protein>
<dbReference type="Pfam" id="PF07859">
    <property type="entry name" value="Abhydrolase_3"/>
    <property type="match status" value="1"/>
</dbReference>
<dbReference type="AlphaFoldDB" id="A0A7W2LVA8"/>
<accession>A0A7W2LVA8</accession>
<dbReference type="InterPro" id="IPR050300">
    <property type="entry name" value="GDXG_lipolytic_enzyme"/>
</dbReference>
<reference evidence="3 4" key="1">
    <citation type="submission" date="2020-07" db="EMBL/GenBank/DDBJ databases">
        <title>Diversity of carbapenemase encoding genes among Pseudomonas putida group clinical isolates in a tertiary Brazilian hospital.</title>
        <authorList>
            <person name="Alberto-Lei F."/>
            <person name="Nodari C.S."/>
            <person name="Streling A.P."/>
            <person name="Paulino J.T."/>
            <person name="Bessa-Neto F.O."/>
            <person name="Cayo R."/>
            <person name="Gales A.C."/>
        </authorList>
    </citation>
    <scope>NUCLEOTIDE SEQUENCE [LARGE SCALE GENOMIC DNA]</scope>
    <source>
        <strain evidence="3 4">11213</strain>
    </source>
</reference>